<comment type="caution">
    <text evidence="1">The sequence shown here is derived from an EMBL/GenBank/DDBJ whole genome shotgun (WGS) entry which is preliminary data.</text>
</comment>
<accession>A0ABP9JNJ7</accession>
<protein>
    <submittedName>
        <fullName evidence="1">Uncharacterized protein</fullName>
    </submittedName>
</protein>
<evidence type="ECO:0000313" key="2">
    <source>
        <dbReference type="Proteomes" id="UP001501759"/>
    </source>
</evidence>
<gene>
    <name evidence="1" type="ORF">GCM10023335_85470</name>
</gene>
<reference evidence="2" key="1">
    <citation type="journal article" date="2019" name="Int. J. Syst. Evol. Microbiol.">
        <title>The Global Catalogue of Microorganisms (GCM) 10K type strain sequencing project: providing services to taxonomists for standard genome sequencing and annotation.</title>
        <authorList>
            <consortium name="The Broad Institute Genomics Platform"/>
            <consortium name="The Broad Institute Genome Sequencing Center for Infectious Disease"/>
            <person name="Wu L."/>
            <person name="Ma J."/>
        </authorList>
    </citation>
    <scope>NUCLEOTIDE SEQUENCE [LARGE SCALE GENOMIC DNA]</scope>
    <source>
        <strain evidence="2">JCM 18409</strain>
    </source>
</reference>
<organism evidence="1 2">
    <name type="scientific">Streptomyces siamensis</name>
    <dbReference type="NCBI Taxonomy" id="1274986"/>
    <lineage>
        <taxon>Bacteria</taxon>
        <taxon>Bacillati</taxon>
        <taxon>Actinomycetota</taxon>
        <taxon>Actinomycetes</taxon>
        <taxon>Kitasatosporales</taxon>
        <taxon>Streptomycetaceae</taxon>
        <taxon>Streptomyces</taxon>
    </lineage>
</organism>
<keyword evidence="2" id="KW-1185">Reference proteome</keyword>
<dbReference type="EMBL" id="BAABKB010000047">
    <property type="protein sequence ID" value="GAA5037428.1"/>
    <property type="molecule type" value="Genomic_DNA"/>
</dbReference>
<evidence type="ECO:0000313" key="1">
    <source>
        <dbReference type="EMBL" id="GAA5037428.1"/>
    </source>
</evidence>
<proteinExistence type="predicted"/>
<name>A0ABP9JNJ7_9ACTN</name>
<sequence length="93" mass="9417">MGTRCIAGGDVAGLMPKKRLKRSENGSFDPKGEIVTGAHLSGDGTSAVCRPPSVSISDAHPVLAHCFGRTNALASHTPHTAVAGAVAPRGKTT</sequence>
<dbReference type="Proteomes" id="UP001501759">
    <property type="component" value="Unassembled WGS sequence"/>
</dbReference>